<evidence type="ECO:0000256" key="8">
    <source>
        <dbReference type="ARBA" id="ARBA00022692"/>
    </source>
</evidence>
<dbReference type="SFLD" id="SFLDS00003">
    <property type="entry name" value="Haloacid_Dehalogenase"/>
    <property type="match status" value="1"/>
</dbReference>
<keyword evidence="14 20" id="KW-1133">Transmembrane helix</keyword>
<dbReference type="InterPro" id="IPR036412">
    <property type="entry name" value="HAD-like_sf"/>
</dbReference>
<keyword evidence="15" id="KW-0186">Copper</keyword>
<dbReference type="GO" id="GO:0005886">
    <property type="term" value="C:plasma membrane"/>
    <property type="evidence" value="ECO:0007669"/>
    <property type="project" value="UniProtKB-SubCell"/>
</dbReference>
<proteinExistence type="inferred from homology"/>
<dbReference type="GO" id="GO:0016887">
    <property type="term" value="F:ATP hydrolysis activity"/>
    <property type="evidence" value="ECO:0007669"/>
    <property type="project" value="InterPro"/>
</dbReference>
<dbReference type="InterPro" id="IPR059000">
    <property type="entry name" value="ATPase_P-type_domA"/>
</dbReference>
<keyword evidence="9 20" id="KW-0479">Metal-binding</keyword>
<evidence type="ECO:0000313" key="22">
    <source>
        <dbReference type="EMBL" id="QDJ15248.1"/>
    </source>
</evidence>
<dbReference type="InterPro" id="IPR006121">
    <property type="entry name" value="HMA_dom"/>
</dbReference>
<evidence type="ECO:0000256" key="20">
    <source>
        <dbReference type="RuleBase" id="RU362081"/>
    </source>
</evidence>
<keyword evidence="12 20" id="KW-0067">ATP-binding</keyword>
<evidence type="ECO:0000256" key="4">
    <source>
        <dbReference type="ARBA" id="ARBA00015102"/>
    </source>
</evidence>
<evidence type="ECO:0000256" key="19">
    <source>
        <dbReference type="ARBA" id="ARBA00033239"/>
    </source>
</evidence>
<feature type="domain" description="HMA" evidence="21">
    <location>
        <begin position="1"/>
        <end position="48"/>
    </location>
</feature>
<dbReference type="AlphaFoldDB" id="A0A8E3MH16"/>
<keyword evidence="13" id="KW-1278">Translocase</keyword>
<evidence type="ECO:0000256" key="13">
    <source>
        <dbReference type="ARBA" id="ARBA00022967"/>
    </source>
</evidence>
<dbReference type="SUPFAM" id="SSF81665">
    <property type="entry name" value="Calcium ATPase, transmembrane domain M"/>
    <property type="match status" value="1"/>
</dbReference>
<dbReference type="NCBIfam" id="TIGR01494">
    <property type="entry name" value="ATPase_P-type"/>
    <property type="match status" value="1"/>
</dbReference>
<dbReference type="GO" id="GO:0005507">
    <property type="term" value="F:copper ion binding"/>
    <property type="evidence" value="ECO:0007669"/>
    <property type="project" value="TreeGrafter"/>
</dbReference>
<dbReference type="PROSITE" id="PS00154">
    <property type="entry name" value="ATPASE_E1_E2"/>
    <property type="match status" value="1"/>
</dbReference>
<dbReference type="EC" id="7.2.2.8" evidence="3"/>
<dbReference type="InterPro" id="IPR036163">
    <property type="entry name" value="HMA_dom_sf"/>
</dbReference>
<evidence type="ECO:0000256" key="10">
    <source>
        <dbReference type="ARBA" id="ARBA00022741"/>
    </source>
</evidence>
<evidence type="ECO:0000256" key="5">
    <source>
        <dbReference type="ARBA" id="ARBA00022448"/>
    </source>
</evidence>
<gene>
    <name evidence="22" type="ORF">CEP48_07345</name>
</gene>
<dbReference type="InterPro" id="IPR044492">
    <property type="entry name" value="P_typ_ATPase_HD_dom"/>
</dbReference>
<dbReference type="InterPro" id="IPR001757">
    <property type="entry name" value="P_typ_ATPase"/>
</dbReference>
<dbReference type="InterPro" id="IPR023299">
    <property type="entry name" value="ATPase_P-typ_cyto_dom_N"/>
</dbReference>
<evidence type="ECO:0000256" key="6">
    <source>
        <dbReference type="ARBA" id="ARBA00022475"/>
    </source>
</evidence>
<dbReference type="SFLD" id="SFLDF00027">
    <property type="entry name" value="p-type_atpase"/>
    <property type="match status" value="1"/>
</dbReference>
<dbReference type="PANTHER" id="PTHR43520:SF6">
    <property type="entry name" value="COPPER-EXPORTING P-TYPE ATPASE"/>
    <property type="match status" value="1"/>
</dbReference>
<dbReference type="SFLD" id="SFLDG00002">
    <property type="entry name" value="C1.7:_P-type_atpase_like"/>
    <property type="match status" value="1"/>
</dbReference>
<dbReference type="EMBL" id="CP022011">
    <property type="protein sequence ID" value="QDJ15248.1"/>
    <property type="molecule type" value="Genomic_DNA"/>
</dbReference>
<keyword evidence="11" id="KW-0187">Copper transport</keyword>
<feature type="transmembrane region" description="Helical" evidence="20">
    <location>
        <begin position="356"/>
        <end position="376"/>
    </location>
</feature>
<keyword evidence="7" id="KW-0597">Phosphoprotein</keyword>
<dbReference type="CDD" id="cd00371">
    <property type="entry name" value="HMA"/>
    <property type="match status" value="1"/>
</dbReference>
<keyword evidence="6 20" id="KW-1003">Cell membrane</keyword>
<dbReference type="InterPro" id="IPR023298">
    <property type="entry name" value="ATPase_P-typ_TM_dom_sf"/>
</dbReference>
<evidence type="ECO:0000256" key="12">
    <source>
        <dbReference type="ARBA" id="ARBA00022840"/>
    </source>
</evidence>
<evidence type="ECO:0000256" key="3">
    <source>
        <dbReference type="ARBA" id="ARBA00012517"/>
    </source>
</evidence>
<dbReference type="NCBIfam" id="TIGR01525">
    <property type="entry name" value="ATPase-IB_hvy"/>
    <property type="match status" value="1"/>
</dbReference>
<sequence length="716" mass="77151">MLKVEKAIKQVQGVHEVRINLAENTAKVVGGDTTQIIQAIQQAGYTAEYLLDQTERNEKIQSAFQHSIQRKFQQAIGALSVGSLIMLSHWIGILPSYQQLGQTDPNLYQIVYLGVASIVTITLYFCGGHFFAGVWKSLKQKTASMDTLVSLGASSSLFLSIAIILFPTAFSNHHLYLDASLMVVGLVNIGKALEEKGKKSASGALAALMDLMPNTATIVEEGITKIIPLNQLQPQMRVVLQAGEKVPVDGVVKQGTVWIDESLITGEAKPIKKEVGSNVIAGTPVTDGSGEVIATSTGETTTLARMVKAIAHAQSSKPKLATLTDKVVAVFVPIVLFIAFITLISWIMAGKDTTEAILAATTVVLISCPCALGLAVPMSVIAGTTQAAKLGILVRDAEGLQRLSQVKTMIFDKTGTLTLGQTEVRAEWRVNDPSLAIVASIEQQVTHPLATAMVKLATQRQLSSYPVEQLNILQGFGVKAIVNQQEWYLGNIELMQQQQIDLTACQPFIQEQVENAASLIFVATKQQLINVYAVSDQEKPDAGVTLSRLKQLGIQTVMLTGDNQQTALAFAKKLQLHNVIAQAKPEDKAKNVEKYRHQGMVAMIGDGLNDAQAFANADVSIAIGTGTRVAIESADLTLLNPMLASLIGGIKLSKAVLNNMKLSLFFAFIYNIVLIPVAAFGLLNPILGAMAMACSSLTVVLNANRLRRFHYKIEQE</sequence>
<evidence type="ECO:0000256" key="16">
    <source>
        <dbReference type="ARBA" id="ARBA00023065"/>
    </source>
</evidence>
<keyword evidence="10 20" id="KW-0547">Nucleotide-binding</keyword>
<dbReference type="InterPro" id="IPR018303">
    <property type="entry name" value="ATPase_P-typ_P_site"/>
</dbReference>
<dbReference type="RefSeq" id="WP_309016516.1">
    <property type="nucleotide sequence ID" value="NZ_CP133437.1"/>
</dbReference>
<comment type="similarity">
    <text evidence="2 20">Belongs to the cation transport ATPase (P-type) (TC 3.A.3) family. Type IB subfamily.</text>
</comment>
<dbReference type="Pfam" id="PF00403">
    <property type="entry name" value="HMA"/>
    <property type="match status" value="1"/>
</dbReference>
<dbReference type="Gene3D" id="3.40.1110.10">
    <property type="entry name" value="Calcium-transporting ATPase, cytoplasmic domain N"/>
    <property type="match status" value="1"/>
</dbReference>
<comment type="subcellular location">
    <subcellularLocation>
        <location evidence="1">Cell membrane</location>
        <topology evidence="1">Multi-pass membrane protein</topology>
    </subcellularLocation>
</comment>
<dbReference type="SUPFAM" id="SSF55008">
    <property type="entry name" value="HMA, heavy metal-associated domain"/>
    <property type="match status" value="1"/>
</dbReference>
<dbReference type="GO" id="GO:0005524">
    <property type="term" value="F:ATP binding"/>
    <property type="evidence" value="ECO:0007669"/>
    <property type="project" value="UniProtKB-UniRule"/>
</dbReference>
<reference evidence="22" key="1">
    <citation type="submission" date="2017-06" db="EMBL/GenBank/DDBJ databases">
        <title>Genome sequencing of pathogenic and non-pathogenic strains within Bisgaard taxon 40.</title>
        <authorList>
            <person name="Ladner J.T."/>
            <person name="Lovett S.P."/>
            <person name="Koroleva G."/>
            <person name="Lorch J.M."/>
        </authorList>
    </citation>
    <scope>NUCLEOTIDE SEQUENCE</scope>
    <source>
        <strain evidence="22">27576-1-I1</strain>
    </source>
</reference>
<dbReference type="GO" id="GO:0140581">
    <property type="term" value="F:P-type monovalent copper transporter activity"/>
    <property type="evidence" value="ECO:0007669"/>
    <property type="project" value="UniProtKB-EC"/>
</dbReference>
<dbReference type="SUPFAM" id="SSF56784">
    <property type="entry name" value="HAD-like"/>
    <property type="match status" value="1"/>
</dbReference>
<evidence type="ECO:0000256" key="15">
    <source>
        <dbReference type="ARBA" id="ARBA00023008"/>
    </source>
</evidence>
<dbReference type="Gene3D" id="3.30.70.100">
    <property type="match status" value="1"/>
</dbReference>
<dbReference type="Gene3D" id="3.40.50.1000">
    <property type="entry name" value="HAD superfamily/HAD-like"/>
    <property type="match status" value="1"/>
</dbReference>
<keyword evidence="5" id="KW-0813">Transport</keyword>
<evidence type="ECO:0000256" key="17">
    <source>
        <dbReference type="ARBA" id="ARBA00023136"/>
    </source>
</evidence>
<dbReference type="Pfam" id="PF00122">
    <property type="entry name" value="E1-E2_ATPase"/>
    <property type="match status" value="1"/>
</dbReference>
<dbReference type="InterPro" id="IPR023214">
    <property type="entry name" value="HAD_sf"/>
</dbReference>
<dbReference type="GO" id="GO:0043682">
    <property type="term" value="F:P-type divalent copper transporter activity"/>
    <property type="evidence" value="ECO:0007669"/>
    <property type="project" value="TreeGrafter"/>
</dbReference>
<keyword evidence="23" id="KW-1185">Reference proteome</keyword>
<name>A0A8E3MH16_9PAST</name>
<feature type="transmembrane region" description="Helical" evidence="20">
    <location>
        <begin position="75"/>
        <end position="98"/>
    </location>
</feature>
<feature type="transmembrane region" description="Helical" evidence="20">
    <location>
        <begin position="147"/>
        <end position="169"/>
    </location>
</feature>
<dbReference type="SUPFAM" id="SSF81653">
    <property type="entry name" value="Calcium ATPase, transduction domain A"/>
    <property type="match status" value="1"/>
</dbReference>
<feature type="transmembrane region" description="Helical" evidence="20">
    <location>
        <begin position="110"/>
        <end position="135"/>
    </location>
</feature>
<evidence type="ECO:0000313" key="23">
    <source>
        <dbReference type="Proteomes" id="UP000955338"/>
    </source>
</evidence>
<dbReference type="NCBIfam" id="TIGR01511">
    <property type="entry name" value="ATPase-IB1_Cu"/>
    <property type="match status" value="1"/>
</dbReference>
<dbReference type="PRINTS" id="PR00119">
    <property type="entry name" value="CATATPASE"/>
</dbReference>
<feature type="transmembrane region" description="Helical" evidence="20">
    <location>
        <begin position="686"/>
        <end position="703"/>
    </location>
</feature>
<feature type="transmembrane region" description="Helical" evidence="20">
    <location>
        <begin position="662"/>
        <end position="680"/>
    </location>
</feature>
<feature type="transmembrane region" description="Helical" evidence="20">
    <location>
        <begin position="327"/>
        <end position="350"/>
    </location>
</feature>
<organism evidence="22 23">
    <name type="scientific">Mergibacter septicus</name>
    <dbReference type="NCBI Taxonomy" id="221402"/>
    <lineage>
        <taxon>Bacteria</taxon>
        <taxon>Pseudomonadati</taxon>
        <taxon>Pseudomonadota</taxon>
        <taxon>Gammaproteobacteria</taxon>
        <taxon>Pasteurellales</taxon>
        <taxon>Pasteurellaceae</taxon>
        <taxon>Mergibacter</taxon>
    </lineage>
</organism>
<dbReference type="InterPro" id="IPR027256">
    <property type="entry name" value="P-typ_ATPase_IB"/>
</dbReference>
<dbReference type="Gene3D" id="2.70.150.10">
    <property type="entry name" value="Calcium-transporting ATPase, cytoplasmic transduction domain A"/>
    <property type="match status" value="1"/>
</dbReference>
<dbReference type="PRINTS" id="PR00943">
    <property type="entry name" value="CUATPASE"/>
</dbReference>
<feature type="transmembrane region" description="Helical" evidence="20">
    <location>
        <begin position="175"/>
        <end position="193"/>
    </location>
</feature>
<dbReference type="Pfam" id="PF00702">
    <property type="entry name" value="Hydrolase"/>
    <property type="match status" value="1"/>
</dbReference>
<evidence type="ECO:0000256" key="7">
    <source>
        <dbReference type="ARBA" id="ARBA00022553"/>
    </source>
</evidence>
<dbReference type="FunFam" id="2.70.150.10:FF:000020">
    <property type="entry name" value="Copper-exporting P-type ATPase A"/>
    <property type="match status" value="1"/>
</dbReference>
<evidence type="ECO:0000256" key="11">
    <source>
        <dbReference type="ARBA" id="ARBA00022796"/>
    </source>
</evidence>
<evidence type="ECO:0000256" key="9">
    <source>
        <dbReference type="ARBA" id="ARBA00022723"/>
    </source>
</evidence>
<evidence type="ECO:0000259" key="21">
    <source>
        <dbReference type="PROSITE" id="PS50846"/>
    </source>
</evidence>
<evidence type="ECO:0000256" key="14">
    <source>
        <dbReference type="ARBA" id="ARBA00022989"/>
    </source>
</evidence>
<evidence type="ECO:0000256" key="18">
    <source>
        <dbReference type="ARBA" id="ARBA00029719"/>
    </source>
</evidence>
<evidence type="ECO:0000256" key="2">
    <source>
        <dbReference type="ARBA" id="ARBA00006024"/>
    </source>
</evidence>
<keyword evidence="8 20" id="KW-0812">Transmembrane</keyword>
<dbReference type="GO" id="GO:0060003">
    <property type="term" value="P:copper ion export"/>
    <property type="evidence" value="ECO:0007669"/>
    <property type="project" value="UniProtKB-ARBA"/>
</dbReference>
<dbReference type="PROSITE" id="PS50846">
    <property type="entry name" value="HMA_2"/>
    <property type="match status" value="1"/>
</dbReference>
<accession>A0A8E3MH16</accession>
<dbReference type="Proteomes" id="UP000955338">
    <property type="component" value="Chromosome"/>
</dbReference>
<keyword evidence="17 20" id="KW-0472">Membrane</keyword>
<evidence type="ECO:0000256" key="1">
    <source>
        <dbReference type="ARBA" id="ARBA00004651"/>
    </source>
</evidence>
<dbReference type="GO" id="GO:0055070">
    <property type="term" value="P:copper ion homeostasis"/>
    <property type="evidence" value="ECO:0007669"/>
    <property type="project" value="TreeGrafter"/>
</dbReference>
<keyword evidence="16" id="KW-0406">Ion transport</keyword>
<dbReference type="InterPro" id="IPR008250">
    <property type="entry name" value="ATPase_P-typ_transduc_dom_A_sf"/>
</dbReference>
<dbReference type="PANTHER" id="PTHR43520">
    <property type="entry name" value="ATP7, ISOFORM B"/>
    <property type="match status" value="1"/>
</dbReference>
<protein>
    <recommendedName>
        <fullName evidence="4">Copper-exporting P-type ATPase</fullName>
        <ecNumber evidence="3">7.2.2.8</ecNumber>
    </recommendedName>
    <alternativeName>
        <fullName evidence="18">Copper-exporting P-type ATPase A</fullName>
    </alternativeName>
    <alternativeName>
        <fullName evidence="19">Cu(+)-exporting ATPase</fullName>
    </alternativeName>
</protein>